<dbReference type="CDD" id="cd17632">
    <property type="entry name" value="AFD_CAR-like"/>
    <property type="match status" value="1"/>
</dbReference>
<feature type="binding site" evidence="5">
    <location>
        <position position="818"/>
    </location>
    <ligand>
        <name>NADP(+)</name>
        <dbReference type="ChEBI" id="CHEBI:58349"/>
    </ligand>
</feature>
<dbReference type="RefSeq" id="WP_387403048.1">
    <property type="nucleotide sequence ID" value="NZ_JBIAQY010000002.1"/>
</dbReference>
<feature type="binding site" evidence="5">
    <location>
        <begin position="508"/>
        <end position="511"/>
    </location>
    <ligand>
        <name>AMP</name>
        <dbReference type="ChEBI" id="CHEBI:456215"/>
    </ligand>
</feature>
<comment type="catalytic activity">
    <reaction evidence="5">
        <text>a carboxylate + ATP + NADPH + H(+) = an aldehyde + AMP + diphosphate + NADP(+)</text>
        <dbReference type="Rhea" id="RHEA:50916"/>
        <dbReference type="ChEBI" id="CHEBI:15378"/>
        <dbReference type="ChEBI" id="CHEBI:17478"/>
        <dbReference type="ChEBI" id="CHEBI:29067"/>
        <dbReference type="ChEBI" id="CHEBI:30616"/>
        <dbReference type="ChEBI" id="CHEBI:33019"/>
        <dbReference type="ChEBI" id="CHEBI:57783"/>
        <dbReference type="ChEBI" id="CHEBI:58349"/>
        <dbReference type="ChEBI" id="CHEBI:456215"/>
    </reaction>
</comment>
<dbReference type="Gene3D" id="3.40.50.12780">
    <property type="entry name" value="N-terminal domain of ligase-like"/>
    <property type="match status" value="1"/>
</dbReference>
<reference evidence="8 9" key="1">
    <citation type="submission" date="2024-10" db="EMBL/GenBank/DDBJ databases">
        <title>The Natural Products Discovery Center: Release of the First 8490 Sequenced Strains for Exploring Actinobacteria Biosynthetic Diversity.</title>
        <authorList>
            <person name="Kalkreuter E."/>
            <person name="Kautsar S.A."/>
            <person name="Yang D."/>
            <person name="Bader C.D."/>
            <person name="Teijaro C.N."/>
            <person name="Fluegel L."/>
            <person name="Davis C.M."/>
            <person name="Simpson J.R."/>
            <person name="Lauterbach L."/>
            <person name="Steele A.D."/>
            <person name="Gui C."/>
            <person name="Meng S."/>
            <person name="Li G."/>
            <person name="Viehrig K."/>
            <person name="Ye F."/>
            <person name="Su P."/>
            <person name="Kiefer A.F."/>
            <person name="Nichols A."/>
            <person name="Cepeda A.J."/>
            <person name="Yan W."/>
            <person name="Fan B."/>
            <person name="Jiang Y."/>
            <person name="Adhikari A."/>
            <person name="Zheng C.-J."/>
            <person name="Schuster L."/>
            <person name="Cowan T.M."/>
            <person name="Smanski M.J."/>
            <person name="Chevrette M.G."/>
            <person name="De Carvalho L.P.S."/>
            <person name="Shen B."/>
        </authorList>
    </citation>
    <scope>NUCLEOTIDE SEQUENCE [LARGE SCALE GENOMIC DNA]</scope>
    <source>
        <strain evidence="8 9">NPDC002593</strain>
    </source>
</reference>
<evidence type="ECO:0000256" key="1">
    <source>
        <dbReference type="ARBA" id="ARBA00022450"/>
    </source>
</evidence>
<sequence>MEAGDGVSKKDQQDPQDRAARLEAELRASDREFRETLPLEAVSAAAREPGLGLARTVERIMTGYRDRPAVAQRRTELVRDPETGRSTAHVRHDFVVRTYGEVWDRVRAVAATWSAHGIGPGDFIATTGFTSAEYLTLDLATSYLGAVAVPLQPSASVPQLQAIVEETAPKVLATSPAYLGKAVELALAATSTPRILVFDSNPDLDEDREALAEAAQRLTATGQHIDTVDEIVSAAADLPPAPLFDPAPGEDPLSLLVYTSGSTGTPKGAMYHDRIVRGFWTGEAMGSRDIASITVNYMPMSHVMGRASIIGAFGRGGLNYFTARADLSTLFEDIALARPTELAAVPRIFDMLFQMYQSELHSRSAEFDDREQLDAAVLADLRDRVLGGRVLHGLVGSAPISAEMKAFAQLCLAAPLQEGYGSTESGIVIMDDKVIRPPVVDYKLVDVPELGYFATDRPHPRGELLLKTENIFPGYYNRPDVTAAAFDEDGFYKTGDIMAEIGPDELRYVDRRNNVQKLSQGEFVALSKVESVFSANPSIRQIYPYGNSERPYLLAVIVPTEHALEQAGSAEALKPLLVQALQQTAKDAGLEPYEIPRDFLIETEPFSMANGLLSDVRKLLRPRLRERYGDRLEQLYTELADGAAEELRALRAEGRNQPILPTVARAARALLGCSDAETRPDSHFTDLGGDSLSALSFSNLLRDIFEIEVPVSVVISPANDLHAIADYIAAQLNQTDTVPSFSSVHGVGATEIGASDLRLDKFIDHDILAAAEQLPAPEHTEPRTVFLTGATGYLGRFMCLDWLERLAERGGKLICVVRGTDDAAARRRLDDTFDSGDAELLAHYRKLAEEHLEVLAGDLGAPRLGLDEDTWNRLTEQVDVVMHPGALVNHVLPYDQLFGPNVFGTAELIRLAITTRLKPFTNISTIGVADQMVPGTFDEITDIRELSAVRRVHDGYANGYAMSKWAGEVLLREAHDAFGLPVTVFRSDMILAHSTYTGQLNVPDMFTRLMLTLVATGLAPKSFYTLQEDGTRPRAHYDGLPVDFSAEAVDILGGQHGDGYRTYHLFNPHDDGISLDTYVDWLIDAGYAITRVDDYADWLARFETAIKALPEKQRRHSLLPLLHSYAEPDNPVSGGIAPTDEFRRAVAEAGVGGRHEIPQVTPGLIVKYIDDLAQLDLL</sequence>
<feature type="binding site" evidence="5">
    <location>
        <position position="397"/>
    </location>
    <ligand>
        <name>AMP</name>
        <dbReference type="ChEBI" id="CHEBI:456215"/>
    </ligand>
</feature>
<dbReference type="Pfam" id="PF00550">
    <property type="entry name" value="PP-binding"/>
    <property type="match status" value="1"/>
</dbReference>
<dbReference type="CDD" id="cd05235">
    <property type="entry name" value="SDR_e1"/>
    <property type="match status" value="1"/>
</dbReference>
<feature type="binding site" evidence="5">
    <location>
        <begin position="791"/>
        <end position="794"/>
    </location>
    <ligand>
        <name>NADP(+)</name>
        <dbReference type="ChEBI" id="CHEBI:58349"/>
    </ligand>
</feature>
<keyword evidence="9" id="KW-1185">Reference proteome</keyword>
<feature type="binding site" evidence="5">
    <location>
        <position position="423"/>
    </location>
    <ligand>
        <name>AMP</name>
        <dbReference type="ChEBI" id="CHEBI:456215"/>
    </ligand>
</feature>
<name>A0ABW6RV11_9NOCA</name>
<dbReference type="Proteomes" id="UP001601992">
    <property type="component" value="Unassembled WGS sequence"/>
</dbReference>
<dbReference type="SMART" id="SM00823">
    <property type="entry name" value="PKS_PP"/>
    <property type="match status" value="1"/>
</dbReference>
<organism evidence="8 9">
    <name type="scientific">Nocardia jiangxiensis</name>
    <dbReference type="NCBI Taxonomy" id="282685"/>
    <lineage>
        <taxon>Bacteria</taxon>
        <taxon>Bacillati</taxon>
        <taxon>Actinomycetota</taxon>
        <taxon>Actinomycetes</taxon>
        <taxon>Mycobacteriales</taxon>
        <taxon>Nocardiaceae</taxon>
        <taxon>Nocardia</taxon>
    </lineage>
</organism>
<dbReference type="Pfam" id="PF07993">
    <property type="entry name" value="NAD_binding_4"/>
    <property type="match status" value="1"/>
</dbReference>
<feature type="binding site" evidence="5">
    <location>
        <position position="987"/>
    </location>
    <ligand>
        <name>NADP(+)</name>
        <dbReference type="ChEBI" id="CHEBI:58349"/>
    </ligand>
</feature>
<feature type="binding site" evidence="5">
    <location>
        <position position="496"/>
    </location>
    <ligand>
        <name>AMP</name>
        <dbReference type="ChEBI" id="CHEBI:456215"/>
    </ligand>
</feature>
<dbReference type="Gene3D" id="1.10.1200.10">
    <property type="entry name" value="ACP-like"/>
    <property type="match status" value="1"/>
</dbReference>
<feature type="region of interest" description="Disordered" evidence="6">
    <location>
        <begin position="1"/>
        <end position="27"/>
    </location>
</feature>
<dbReference type="SUPFAM" id="SSF47336">
    <property type="entry name" value="ACP-like"/>
    <property type="match status" value="1"/>
</dbReference>
<feature type="binding site" evidence="5">
    <location>
        <begin position="884"/>
        <end position="886"/>
    </location>
    <ligand>
        <name>NADP(+)</name>
        <dbReference type="ChEBI" id="CHEBI:58349"/>
    </ligand>
</feature>
<keyword evidence="1 5" id="KW-0596">Phosphopantetheine</keyword>
<evidence type="ECO:0000256" key="2">
    <source>
        <dbReference type="ARBA" id="ARBA00022553"/>
    </source>
</evidence>
<comment type="cofactor">
    <cofactor evidence="5">
        <name>pantetheine 4'-phosphate</name>
        <dbReference type="ChEBI" id="CHEBI:47942"/>
    </cofactor>
    <text evidence="5">Binds 1 phosphopantetheine covalently.</text>
</comment>
<dbReference type="InterPro" id="IPR000873">
    <property type="entry name" value="AMP-dep_synth/lig_dom"/>
</dbReference>
<feature type="compositionally biased region" description="Basic and acidic residues" evidence="6">
    <location>
        <begin position="7"/>
        <end position="27"/>
    </location>
</feature>
<dbReference type="PROSITE" id="PS50075">
    <property type="entry name" value="CARRIER"/>
    <property type="match status" value="1"/>
</dbReference>
<evidence type="ECO:0000313" key="8">
    <source>
        <dbReference type="EMBL" id="MFF3567855.1"/>
    </source>
</evidence>
<dbReference type="PROSITE" id="PS00455">
    <property type="entry name" value="AMP_BINDING"/>
    <property type="match status" value="1"/>
</dbReference>
<dbReference type="PANTHER" id="PTHR43272:SF33">
    <property type="entry name" value="AMP-BINDING DOMAIN-CONTAINING PROTEIN-RELATED"/>
    <property type="match status" value="1"/>
</dbReference>
<dbReference type="InterPro" id="IPR020845">
    <property type="entry name" value="AMP-binding_CS"/>
</dbReference>
<dbReference type="InterPro" id="IPR042099">
    <property type="entry name" value="ANL_N_sf"/>
</dbReference>
<comment type="domain">
    <text evidence="5">The N-terminal domain likely catalyzes substrate activation by formation of an initial acyl-AMP intermediate, the central region contains the phosphopantetheine attachment site, and the C-terminal domain catalyzes the reduction by NADPH of the intermediate thioester formed from the attack of the phosphopantetheine thiol at the carbonyl carbon of acyl-AMP.</text>
</comment>
<keyword evidence="3 5" id="KW-0547">Nucleotide-binding</keyword>
<evidence type="ECO:0000256" key="3">
    <source>
        <dbReference type="ARBA" id="ARBA00022741"/>
    </source>
</evidence>
<dbReference type="GO" id="GO:0016491">
    <property type="term" value="F:oxidoreductase activity"/>
    <property type="evidence" value="ECO:0007669"/>
    <property type="project" value="UniProtKB-KW"/>
</dbReference>
<keyword evidence="4 5" id="KW-0067">ATP-binding</keyword>
<dbReference type="EC" id="1.2.1.-" evidence="5"/>
<dbReference type="SUPFAM" id="SSF51735">
    <property type="entry name" value="NAD(P)-binding Rossmann-fold domains"/>
    <property type="match status" value="1"/>
</dbReference>
<keyword evidence="5 8" id="KW-0560">Oxidoreductase</keyword>
<dbReference type="NCBIfam" id="TIGR01746">
    <property type="entry name" value="Thioester-redct"/>
    <property type="match status" value="1"/>
</dbReference>
<dbReference type="NCBIfam" id="NF041592">
    <property type="entry name" value="carboxyl_red"/>
    <property type="match status" value="1"/>
</dbReference>
<protein>
    <recommendedName>
        <fullName evidence="5">Carboxylic acid reductase</fullName>
        <shortName evidence="5">CAR</shortName>
        <ecNumber evidence="5">1.2.1.-</ecNumber>
    </recommendedName>
    <alternativeName>
        <fullName evidence="5">ATP/NADPH-dependent carboxylic acid reductase</fullName>
    </alternativeName>
</protein>
<feature type="binding site" evidence="5">
    <location>
        <position position="964"/>
    </location>
    <ligand>
        <name>NADP(+)</name>
        <dbReference type="ChEBI" id="CHEBI:58349"/>
    </ligand>
</feature>
<keyword evidence="5" id="KW-0521">NADP</keyword>
<comment type="similarity">
    <text evidence="5">Belongs to the ATP-dependent AMP-binding enzyme family. Carboxylic acid reductase subfamily.</text>
</comment>
<feature type="binding site" evidence="5">
    <location>
        <position position="828"/>
    </location>
    <ligand>
        <name>NADP(+)</name>
        <dbReference type="ChEBI" id="CHEBI:58349"/>
    </ligand>
</feature>
<gene>
    <name evidence="5 8" type="primary">car</name>
    <name evidence="8" type="ORF">ACFYXQ_08735</name>
</gene>
<feature type="binding site" evidence="5">
    <location>
        <position position="618"/>
    </location>
    <ligand>
        <name>AMP</name>
        <dbReference type="ChEBI" id="CHEBI:456215"/>
    </ligand>
</feature>
<dbReference type="EMBL" id="JBIAQY010000002">
    <property type="protein sequence ID" value="MFF3567855.1"/>
    <property type="molecule type" value="Genomic_DNA"/>
</dbReference>
<accession>A0ABW6RV11</accession>
<dbReference type="InterPro" id="IPR036291">
    <property type="entry name" value="NAD(P)-bd_dom_sf"/>
</dbReference>
<proteinExistence type="inferred from homology"/>
<evidence type="ECO:0000313" key="9">
    <source>
        <dbReference type="Proteomes" id="UP001601992"/>
    </source>
</evidence>
<feature type="binding site" evidence="5">
    <location>
        <begin position="418"/>
        <end position="419"/>
    </location>
    <ligand>
        <name>AMP</name>
        <dbReference type="ChEBI" id="CHEBI:456215"/>
    </ligand>
</feature>
<evidence type="ECO:0000256" key="5">
    <source>
        <dbReference type="HAMAP-Rule" id="MF_02247"/>
    </source>
</evidence>
<dbReference type="InterPro" id="IPR020806">
    <property type="entry name" value="PKS_PP-bd"/>
</dbReference>
<dbReference type="HAMAP" id="MF_02247">
    <property type="entry name" value="Carbox_acid_reduct"/>
    <property type="match status" value="1"/>
</dbReference>
<dbReference type="InterPro" id="IPR009081">
    <property type="entry name" value="PP-bd_ACP"/>
</dbReference>
<comment type="caution">
    <text evidence="5">Lacks conserved residue(s) required for the propagation of feature annotation.</text>
</comment>
<keyword evidence="2 5" id="KW-0597">Phosphoprotein</keyword>
<evidence type="ECO:0000259" key="7">
    <source>
        <dbReference type="PROSITE" id="PS50075"/>
    </source>
</evidence>
<dbReference type="Pfam" id="PF00501">
    <property type="entry name" value="AMP-binding"/>
    <property type="match status" value="1"/>
</dbReference>
<comment type="function">
    <text evidence="5">Catalyzes the ATP- and NADPH-dependent reduction of carboxylic acids to the corresponding aldehydes.</text>
</comment>
<feature type="binding site" evidence="5">
    <location>
        <position position="517"/>
    </location>
    <ligand>
        <name>AMP</name>
        <dbReference type="ChEBI" id="CHEBI:456215"/>
    </ligand>
</feature>
<feature type="modified residue" description="O-(pantetheine 4'-phosphoryl)serine" evidence="5">
    <location>
        <position position="691"/>
    </location>
</feature>
<dbReference type="InterPro" id="IPR046407">
    <property type="entry name" value="CAR"/>
</dbReference>
<dbReference type="InterPro" id="IPR013120">
    <property type="entry name" value="FAR_NAD-bd"/>
</dbReference>
<comment type="caution">
    <text evidence="8">The sequence shown here is derived from an EMBL/GenBank/DDBJ whole genome shotgun (WGS) entry which is preliminary data.</text>
</comment>
<feature type="binding site" evidence="5">
    <location>
        <position position="924"/>
    </location>
    <ligand>
        <name>NADP(+)</name>
        <dbReference type="ChEBI" id="CHEBI:58349"/>
    </ligand>
</feature>
<evidence type="ECO:0000256" key="6">
    <source>
        <dbReference type="SAM" id="MobiDB-lite"/>
    </source>
</evidence>
<feature type="domain" description="Carrier" evidence="7">
    <location>
        <begin position="657"/>
        <end position="732"/>
    </location>
</feature>
<dbReference type="PANTHER" id="PTHR43272">
    <property type="entry name" value="LONG-CHAIN-FATTY-ACID--COA LIGASE"/>
    <property type="match status" value="1"/>
</dbReference>
<dbReference type="Gene3D" id="3.40.50.720">
    <property type="entry name" value="NAD(P)-binding Rossmann-like Domain"/>
    <property type="match status" value="1"/>
</dbReference>
<dbReference type="InterPro" id="IPR010080">
    <property type="entry name" value="Thioester_reductase-like_dom"/>
</dbReference>
<dbReference type="SUPFAM" id="SSF56801">
    <property type="entry name" value="Acetyl-CoA synthetase-like"/>
    <property type="match status" value="1"/>
</dbReference>
<feature type="binding site" evidence="5">
    <location>
        <position position="302"/>
    </location>
    <ligand>
        <name>AMP</name>
        <dbReference type="ChEBI" id="CHEBI:456215"/>
    </ligand>
</feature>
<feature type="binding site" evidence="5">
    <location>
        <position position="960"/>
    </location>
    <ligand>
        <name>NADP(+)</name>
        <dbReference type="ChEBI" id="CHEBI:58349"/>
    </ligand>
</feature>
<evidence type="ECO:0000256" key="4">
    <source>
        <dbReference type="ARBA" id="ARBA00022840"/>
    </source>
</evidence>
<dbReference type="InterPro" id="IPR036736">
    <property type="entry name" value="ACP-like_sf"/>
</dbReference>